<reference evidence="2" key="1">
    <citation type="journal article" date="2020" name="Int. J. Syst. Evol. Microbiol.">
        <title>Aquipluma nitroreducens gen. nov. sp. nov., a novel facultatively anaerobic bacterium isolated from a freshwater lake.</title>
        <authorList>
            <person name="Watanabe M."/>
            <person name="Kojima H."/>
            <person name="Fukui M."/>
        </authorList>
    </citation>
    <scope>NUCLEOTIDE SEQUENCE</scope>
    <source>
        <strain evidence="2">MeG22</strain>
    </source>
</reference>
<dbReference type="InterPro" id="IPR000801">
    <property type="entry name" value="Esterase-like"/>
</dbReference>
<dbReference type="SUPFAM" id="SSF53474">
    <property type="entry name" value="alpha/beta-Hydrolases"/>
    <property type="match status" value="1"/>
</dbReference>
<dbReference type="KEGG" id="anf:AQPE_4534"/>
<dbReference type="Pfam" id="PF00756">
    <property type="entry name" value="Esterase"/>
    <property type="match status" value="1"/>
</dbReference>
<dbReference type="AlphaFoldDB" id="A0A5K7SFL8"/>
<dbReference type="Proteomes" id="UP001193389">
    <property type="component" value="Chromosome"/>
</dbReference>
<keyword evidence="1" id="KW-0732">Signal</keyword>
<gene>
    <name evidence="2" type="ORF">AQPE_4534</name>
</gene>
<dbReference type="EMBL" id="AP018694">
    <property type="protein sequence ID" value="BBE20343.1"/>
    <property type="molecule type" value="Genomic_DNA"/>
</dbReference>
<evidence type="ECO:0000256" key="1">
    <source>
        <dbReference type="SAM" id="SignalP"/>
    </source>
</evidence>
<accession>A0A5K7SFL8</accession>
<feature type="chain" id="PRO_5024398702" evidence="1">
    <location>
        <begin position="20"/>
        <end position="284"/>
    </location>
</feature>
<dbReference type="InterPro" id="IPR050583">
    <property type="entry name" value="Mycobacterial_A85_antigen"/>
</dbReference>
<dbReference type="InterPro" id="IPR029058">
    <property type="entry name" value="AB_hydrolase_fold"/>
</dbReference>
<name>A0A5K7SFL8_9BACT</name>
<dbReference type="Gene3D" id="3.40.50.1820">
    <property type="entry name" value="alpha/beta hydrolase"/>
    <property type="match status" value="1"/>
</dbReference>
<dbReference type="RefSeq" id="WP_318348502.1">
    <property type="nucleotide sequence ID" value="NZ_AP018694.1"/>
</dbReference>
<protein>
    <submittedName>
        <fullName evidence="2">Endo-1,4-beta-xylanase A</fullName>
    </submittedName>
</protein>
<organism evidence="2 3">
    <name type="scientific">Aquipluma nitroreducens</name>
    <dbReference type="NCBI Taxonomy" id="2010828"/>
    <lineage>
        <taxon>Bacteria</taxon>
        <taxon>Pseudomonadati</taxon>
        <taxon>Bacteroidota</taxon>
        <taxon>Bacteroidia</taxon>
        <taxon>Marinilabiliales</taxon>
        <taxon>Prolixibacteraceae</taxon>
        <taxon>Aquipluma</taxon>
    </lineage>
</organism>
<dbReference type="GO" id="GO:0016747">
    <property type="term" value="F:acyltransferase activity, transferring groups other than amino-acyl groups"/>
    <property type="evidence" value="ECO:0007669"/>
    <property type="project" value="TreeGrafter"/>
</dbReference>
<evidence type="ECO:0000313" key="2">
    <source>
        <dbReference type="EMBL" id="BBE20343.1"/>
    </source>
</evidence>
<keyword evidence="3" id="KW-1185">Reference proteome</keyword>
<proteinExistence type="predicted"/>
<dbReference type="PANTHER" id="PTHR48098">
    <property type="entry name" value="ENTEROCHELIN ESTERASE-RELATED"/>
    <property type="match status" value="1"/>
</dbReference>
<feature type="signal peptide" evidence="1">
    <location>
        <begin position="1"/>
        <end position="19"/>
    </location>
</feature>
<sequence>MKKIIASILLICSICVAFAQMPPMGKVEYKTMPSKILKQDREYAIYLPKSYSTNPDKKYPVLYLLHGGGGTHTDWPEKGRLTDVINPLIDSGEAADMIVVCPEAGKNFMNYFNNPDWMYEDYFFQELVPFIESNYRVVADKKHRAIAGLSMGGGGTVIYAAHHPELFSAAYSMSGYFYRHDNLFWINFNDPVVKKVHQLVEDNNCVKYVKNADKTKIEAMKTVKWFVDCGDDDFTFKANTEFVLAMSEAGIPYQFRVRDGGHTWEYWHTALYIALPFVSNNFRN</sequence>
<dbReference type="PANTHER" id="PTHR48098:SF1">
    <property type="entry name" value="DIACYLGLYCEROL ACYLTRANSFERASE_MYCOLYLTRANSFERASE AG85A"/>
    <property type="match status" value="1"/>
</dbReference>
<evidence type="ECO:0000313" key="3">
    <source>
        <dbReference type="Proteomes" id="UP001193389"/>
    </source>
</evidence>